<accession>A0A6J4UGK1</accession>
<dbReference type="PIRSF" id="PIRSF000538">
    <property type="entry name" value="GlpK"/>
    <property type="match status" value="1"/>
</dbReference>
<feature type="domain" description="Carbohydrate kinase FGGY N-terminal" evidence="5">
    <location>
        <begin position="6"/>
        <end position="248"/>
    </location>
</feature>
<organism evidence="7">
    <name type="scientific">uncultured Thermomicrobiales bacterium</name>
    <dbReference type="NCBI Taxonomy" id="1645740"/>
    <lineage>
        <taxon>Bacteria</taxon>
        <taxon>Pseudomonadati</taxon>
        <taxon>Thermomicrobiota</taxon>
        <taxon>Thermomicrobia</taxon>
        <taxon>Thermomicrobiales</taxon>
        <taxon>environmental samples</taxon>
    </lineage>
</organism>
<feature type="domain" description="Carbohydrate kinase FGGY C-terminal" evidence="6">
    <location>
        <begin position="260"/>
        <end position="451"/>
    </location>
</feature>
<protein>
    <submittedName>
        <fullName evidence="7">Carbohydrate kinase, FGGY family</fullName>
    </submittedName>
</protein>
<evidence type="ECO:0000256" key="2">
    <source>
        <dbReference type="ARBA" id="ARBA00022679"/>
    </source>
</evidence>
<dbReference type="SUPFAM" id="SSF53067">
    <property type="entry name" value="Actin-like ATPase domain"/>
    <property type="match status" value="2"/>
</dbReference>
<sequence length="513" mass="54348">MSGELLLGVDIGTYSAKGVLCTPIGDIVASATIEHGLSLPRPGWAEHDADAVWWAGFVGLCRQLWAQGFRGDQVAGVGVSAIGACLLPVDDRGRPLRPGILYGIDTRASEEIAWLNARFGEEPMFELGGMALTSQAIGPKILWLRRHEPDIYGRTANLLAASSYLVLRLTGEHVMDQHTASYYNPLFDLRGLAWDERFAEPIVELGTLPPLRWPTEIVGELTAEASAATGLAVGTPVTAGTIDAAAEAISVGVVEPGDMMVMYGTTMFFIHVTRDPVPDARMWSTAFVLPGSYSIEGGMSTTGALTRWFRDTLGGSEVAAEAAGGPNAYAALADSAAAVPAGSEGLVCLPYFAGERTPINDPNARGVYAGLTLSHGLGHLYRASLEGTAYGVRHNLETMEQMGSTPKRLVAVGGGAKNPLWLQIVSDAAGLPQDVPETTIGASYGDAFLVGLATGLVPGLDALREWVKPASTFRPRAAERAVYDAYYPVYRELYESSKDQLHALARLGSAATG</sequence>
<gene>
    <name evidence="7" type="ORF">AVDCRST_MAG59-1591</name>
</gene>
<keyword evidence="2 4" id="KW-0808">Transferase</keyword>
<dbReference type="InterPro" id="IPR018484">
    <property type="entry name" value="FGGY_N"/>
</dbReference>
<dbReference type="InterPro" id="IPR018483">
    <property type="entry name" value="Carb_kinase_FGGY_CS"/>
</dbReference>
<dbReference type="InterPro" id="IPR050406">
    <property type="entry name" value="FGGY_Carb_Kinase"/>
</dbReference>
<comment type="similarity">
    <text evidence="1 4">Belongs to the FGGY kinase family.</text>
</comment>
<evidence type="ECO:0000313" key="7">
    <source>
        <dbReference type="EMBL" id="CAA9549054.1"/>
    </source>
</evidence>
<dbReference type="AlphaFoldDB" id="A0A6J4UGK1"/>
<dbReference type="EMBL" id="CADCWF010000098">
    <property type="protein sequence ID" value="CAA9549054.1"/>
    <property type="molecule type" value="Genomic_DNA"/>
</dbReference>
<dbReference type="Gene3D" id="3.30.420.40">
    <property type="match status" value="2"/>
</dbReference>
<keyword evidence="3 4" id="KW-0418">Kinase</keyword>
<dbReference type="Pfam" id="PF02782">
    <property type="entry name" value="FGGY_C"/>
    <property type="match status" value="1"/>
</dbReference>
<evidence type="ECO:0000256" key="4">
    <source>
        <dbReference type="RuleBase" id="RU003733"/>
    </source>
</evidence>
<dbReference type="GO" id="GO:0005975">
    <property type="term" value="P:carbohydrate metabolic process"/>
    <property type="evidence" value="ECO:0007669"/>
    <property type="project" value="InterPro"/>
</dbReference>
<reference evidence="7" key="1">
    <citation type="submission" date="2020-02" db="EMBL/GenBank/DDBJ databases">
        <authorList>
            <person name="Meier V. D."/>
        </authorList>
    </citation>
    <scope>NUCLEOTIDE SEQUENCE</scope>
    <source>
        <strain evidence="7">AVDCRST_MAG59</strain>
    </source>
</reference>
<dbReference type="CDD" id="cd07804">
    <property type="entry name" value="ASKHA_NBD_FGGY_RrXK-like"/>
    <property type="match status" value="1"/>
</dbReference>
<dbReference type="InterPro" id="IPR043129">
    <property type="entry name" value="ATPase_NBD"/>
</dbReference>
<evidence type="ECO:0000259" key="6">
    <source>
        <dbReference type="Pfam" id="PF02782"/>
    </source>
</evidence>
<dbReference type="GO" id="GO:0016773">
    <property type="term" value="F:phosphotransferase activity, alcohol group as acceptor"/>
    <property type="evidence" value="ECO:0007669"/>
    <property type="project" value="InterPro"/>
</dbReference>
<dbReference type="PANTHER" id="PTHR43095">
    <property type="entry name" value="SUGAR KINASE"/>
    <property type="match status" value="1"/>
</dbReference>
<dbReference type="GO" id="GO:0016301">
    <property type="term" value="F:kinase activity"/>
    <property type="evidence" value="ECO:0007669"/>
    <property type="project" value="UniProtKB-KW"/>
</dbReference>
<evidence type="ECO:0000256" key="1">
    <source>
        <dbReference type="ARBA" id="ARBA00009156"/>
    </source>
</evidence>
<dbReference type="PROSITE" id="PS00445">
    <property type="entry name" value="FGGY_KINASES_2"/>
    <property type="match status" value="1"/>
</dbReference>
<evidence type="ECO:0000256" key="3">
    <source>
        <dbReference type="ARBA" id="ARBA00022777"/>
    </source>
</evidence>
<evidence type="ECO:0000259" key="5">
    <source>
        <dbReference type="Pfam" id="PF00370"/>
    </source>
</evidence>
<dbReference type="Pfam" id="PF00370">
    <property type="entry name" value="FGGY_N"/>
    <property type="match status" value="1"/>
</dbReference>
<dbReference type="InterPro" id="IPR000577">
    <property type="entry name" value="Carb_kinase_FGGY"/>
</dbReference>
<proteinExistence type="inferred from homology"/>
<dbReference type="PANTHER" id="PTHR43095:SF5">
    <property type="entry name" value="XYLULOSE KINASE"/>
    <property type="match status" value="1"/>
</dbReference>
<dbReference type="InterPro" id="IPR018485">
    <property type="entry name" value="FGGY_C"/>
</dbReference>
<name>A0A6J4UGK1_9BACT</name>